<protein>
    <submittedName>
        <fullName evidence="1">Uncharacterized protein</fullName>
    </submittedName>
</protein>
<comment type="caution">
    <text evidence="1">The sequence shown here is derived from an EMBL/GenBank/DDBJ whole genome shotgun (WGS) entry which is preliminary data.</text>
</comment>
<dbReference type="EMBL" id="LRBP01000012">
    <property type="protein sequence ID" value="OII74316.1"/>
    <property type="molecule type" value="Genomic_DNA"/>
</dbReference>
<dbReference type="GeneID" id="39977951"/>
<dbReference type="OrthoDB" id="337016at2759"/>
<keyword evidence="2" id="KW-1185">Reference proteome</keyword>
<proteinExistence type="predicted"/>
<evidence type="ECO:0000313" key="2">
    <source>
        <dbReference type="Proteomes" id="UP000186176"/>
    </source>
</evidence>
<reference evidence="1 2" key="1">
    <citation type="submission" date="2016-10" db="EMBL/GenBank/DDBJ databases">
        <title>Reductive evolution of mitochondrial metabolism and differential evolution of invasion-related proteins in Cryptosporidium.</title>
        <authorList>
            <person name="Liu S."/>
            <person name="Roellig D.M."/>
            <person name="Guo Y."/>
            <person name="Li N."/>
            <person name="Frace M.A."/>
            <person name="Tang K."/>
            <person name="Zhang L."/>
            <person name="Feng Y."/>
            <person name="Xiao L."/>
        </authorList>
    </citation>
    <scope>NUCLEOTIDE SEQUENCE [LARGE SCALE GENOMIC DNA]</scope>
    <source>
        <strain evidence="1">39726</strain>
    </source>
</reference>
<evidence type="ECO:0000313" key="1">
    <source>
        <dbReference type="EMBL" id="OII74316.1"/>
    </source>
</evidence>
<dbReference type="Proteomes" id="UP000186176">
    <property type="component" value="Unassembled WGS sequence"/>
</dbReference>
<gene>
    <name evidence="1" type="ORF">cubi_01160</name>
</gene>
<dbReference type="RefSeq" id="XP_028875509.1">
    <property type="nucleotide sequence ID" value="XM_029018172.1"/>
</dbReference>
<dbReference type="AlphaFoldDB" id="A0A1J4MMS3"/>
<accession>A0A1J4MMS3</accession>
<sequence>MREFLLNQVREVLGFGRLCCSKCIFQGEKETLQCYDLDPPQIVNEITKISNRNGVIGLDCNQKEHEEDLARDAARKVFGATLEKPLVNSEREQVSSQDKIDISGLDLKKDQAQRAIKFEDCN</sequence>
<dbReference type="VEuPathDB" id="CryptoDB:cubi_01160"/>
<organism evidence="1 2">
    <name type="scientific">Cryptosporidium ubiquitum</name>
    <dbReference type="NCBI Taxonomy" id="857276"/>
    <lineage>
        <taxon>Eukaryota</taxon>
        <taxon>Sar</taxon>
        <taxon>Alveolata</taxon>
        <taxon>Apicomplexa</taxon>
        <taxon>Conoidasida</taxon>
        <taxon>Coccidia</taxon>
        <taxon>Eucoccidiorida</taxon>
        <taxon>Eimeriorina</taxon>
        <taxon>Cryptosporidiidae</taxon>
        <taxon>Cryptosporidium</taxon>
    </lineage>
</organism>
<name>A0A1J4MMS3_9CRYT</name>